<evidence type="ECO:0000313" key="1">
    <source>
        <dbReference type="EMBL" id="MDD1147146.1"/>
    </source>
</evidence>
<dbReference type="EMBL" id="JAMDGR010000001">
    <property type="protein sequence ID" value="MDD1147146.1"/>
    <property type="molecule type" value="Genomic_DNA"/>
</dbReference>
<proteinExistence type="predicted"/>
<keyword evidence="2" id="KW-1185">Reference proteome</keyword>
<dbReference type="Proteomes" id="UP001217610">
    <property type="component" value="Unassembled WGS sequence"/>
</dbReference>
<name>A0ABT5PYZ1_9PSED</name>
<reference evidence="1 2" key="1">
    <citation type="submission" date="2022-05" db="EMBL/GenBank/DDBJ databases">
        <title>Novel Pseudomonas spp. Isolated from a Rainbow Trout Aquaculture Facility.</title>
        <authorList>
            <person name="Testerman T."/>
            <person name="Graf J."/>
        </authorList>
    </citation>
    <scope>NUCLEOTIDE SEQUENCE [LARGE SCALE GENOMIC DNA]</scope>
    <source>
        <strain evidence="1 2">ID357</strain>
    </source>
</reference>
<protein>
    <submittedName>
        <fullName evidence="1">YmfQ family protein</fullName>
    </submittedName>
</protein>
<dbReference type="Pfam" id="PF10076">
    <property type="entry name" value="Phage_Mu_Gp48"/>
    <property type="match status" value="1"/>
</dbReference>
<organism evidence="1 2">
    <name type="scientific">Pseudomonas idahonensis</name>
    <dbReference type="NCBI Taxonomy" id="2942628"/>
    <lineage>
        <taxon>Bacteria</taxon>
        <taxon>Pseudomonadati</taxon>
        <taxon>Pseudomonadota</taxon>
        <taxon>Gammaproteobacteria</taxon>
        <taxon>Pseudomonadales</taxon>
        <taxon>Pseudomonadaceae</taxon>
        <taxon>Pseudomonas</taxon>
    </lineage>
</organism>
<dbReference type="RefSeq" id="WP_273922295.1">
    <property type="nucleotide sequence ID" value="NZ_JAMDGR010000001.1"/>
</dbReference>
<accession>A0ABT5PYZ1</accession>
<evidence type="ECO:0000313" key="2">
    <source>
        <dbReference type="Proteomes" id="UP001217610"/>
    </source>
</evidence>
<gene>
    <name evidence="1" type="ORF">M5G25_02545</name>
</gene>
<dbReference type="InterPro" id="IPR018755">
    <property type="entry name" value="Phage_Mu_Gp48"/>
</dbReference>
<sequence length="202" mass="22470">MAGLRTADQYQNQLRALLPAGPAWEPERVPELALVLTGLSQELARIEARAFALLNELDADGVNELVPDWERVMGLPDPCIGLEPVFEDRRLAVRQRLMAVGGQSCGYFIEIAVRLGYPEATITERRAPRFGRSRFGAAHFGTWAAQFMWTLNTGPRRRLGRRFGASYWGERFGVNPSGALECVIRRSAPAHALEFINYGVGV</sequence>
<comment type="caution">
    <text evidence="1">The sequence shown here is derived from an EMBL/GenBank/DDBJ whole genome shotgun (WGS) entry which is preliminary data.</text>
</comment>